<organism evidence="4 5">
    <name type="scientific">Paramylibacter kogurei</name>
    <dbReference type="NCBI Taxonomy" id="1889778"/>
    <lineage>
        <taxon>Bacteria</taxon>
        <taxon>Pseudomonadati</taxon>
        <taxon>Pseudomonadota</taxon>
        <taxon>Alphaproteobacteria</taxon>
        <taxon>Rhodobacterales</taxon>
        <taxon>Paracoccaceae</taxon>
        <taxon>Paramylibacter</taxon>
    </lineage>
</organism>
<name>A0A2G5K4I6_9RHOB</name>
<protein>
    <recommendedName>
        <fullName evidence="3">SPOR domain-containing protein</fullName>
    </recommendedName>
</protein>
<dbReference type="InterPro" id="IPR036680">
    <property type="entry name" value="SPOR-like_sf"/>
</dbReference>
<accession>A0A2G5K4I6</accession>
<feature type="domain" description="SPOR" evidence="3">
    <location>
        <begin position="257"/>
        <end position="332"/>
    </location>
</feature>
<dbReference type="SUPFAM" id="SSF110997">
    <property type="entry name" value="Sporulation related repeat"/>
    <property type="match status" value="1"/>
</dbReference>
<feature type="chain" id="PRO_5013868838" description="SPOR domain-containing protein" evidence="2">
    <location>
        <begin position="25"/>
        <end position="332"/>
    </location>
</feature>
<dbReference type="InterPro" id="IPR007730">
    <property type="entry name" value="SPOR-like_dom"/>
</dbReference>
<proteinExistence type="predicted"/>
<evidence type="ECO:0000256" key="1">
    <source>
        <dbReference type="SAM" id="MobiDB-lite"/>
    </source>
</evidence>
<evidence type="ECO:0000256" key="2">
    <source>
        <dbReference type="SAM" id="SignalP"/>
    </source>
</evidence>
<reference evidence="4 5" key="1">
    <citation type="submission" date="2016-08" db="EMBL/GenBank/DDBJ databases">
        <title>Draft genome of Amylibacter sp. strain 4G11.</title>
        <authorList>
            <person name="Wong S.-K."/>
            <person name="Hamasaki K."/>
            <person name="Yoshizawa S."/>
        </authorList>
    </citation>
    <scope>NUCLEOTIDE SEQUENCE [LARGE SCALE GENOMIC DNA]</scope>
    <source>
        <strain evidence="4 5">4G11</strain>
    </source>
</reference>
<feature type="compositionally biased region" description="Low complexity" evidence="1">
    <location>
        <begin position="189"/>
        <end position="198"/>
    </location>
</feature>
<dbReference type="AlphaFoldDB" id="A0A2G5K4I6"/>
<dbReference type="Proteomes" id="UP000231516">
    <property type="component" value="Unassembled WGS sequence"/>
</dbReference>
<keyword evidence="2" id="KW-0732">Signal</keyword>
<keyword evidence="5" id="KW-1185">Reference proteome</keyword>
<dbReference type="PROSITE" id="PS51724">
    <property type="entry name" value="SPOR"/>
    <property type="match status" value="1"/>
</dbReference>
<feature type="signal peptide" evidence="2">
    <location>
        <begin position="1"/>
        <end position="24"/>
    </location>
</feature>
<dbReference type="EMBL" id="MDGM01000012">
    <property type="protein sequence ID" value="PIB24458.1"/>
    <property type="molecule type" value="Genomic_DNA"/>
</dbReference>
<evidence type="ECO:0000313" key="4">
    <source>
        <dbReference type="EMBL" id="PIB24458.1"/>
    </source>
</evidence>
<evidence type="ECO:0000259" key="3">
    <source>
        <dbReference type="PROSITE" id="PS51724"/>
    </source>
</evidence>
<comment type="caution">
    <text evidence="4">The sequence shown here is derived from an EMBL/GenBank/DDBJ whole genome shotgun (WGS) entry which is preliminary data.</text>
</comment>
<evidence type="ECO:0000313" key="5">
    <source>
        <dbReference type="Proteomes" id="UP000231516"/>
    </source>
</evidence>
<feature type="region of interest" description="Disordered" evidence="1">
    <location>
        <begin position="155"/>
        <end position="198"/>
    </location>
</feature>
<sequence length="332" mass="35417">MMINLRDFAILAVVSSLTAAGANAQTLANSKGPANTPPDTYGGLQFVDNEGCVFVRSGYAGKVTWVPRVDRKRRQLCDSSFVPTFGDGKVAQAKTGGGLFAKKPKPAKLEELPEPSEEEAVAKVDEKPKKPKSGLFAKRVKPEVEEETVSVPVAEPKAAEETVQAPAKTEEKPKPRKPLFGLGKKKANTTKTADAPVVLEKPEPVAKVEEPVKTPKIVISKPAKVVEKEPVAAKPVEKVAKTAKPKKVAKPKPVKTPSFKEGYYVRVANFSNADKASETLDWFKTSGHRGLITPIGAKSELNVGPFSSAAAAKAALYQAVGAGYKSAKIVKH</sequence>
<dbReference type="GO" id="GO:0042834">
    <property type="term" value="F:peptidoglycan binding"/>
    <property type="evidence" value="ECO:0007669"/>
    <property type="project" value="InterPro"/>
</dbReference>
<gene>
    <name evidence="4" type="ORF">BFP76_04435</name>
</gene>
<feature type="region of interest" description="Disordered" evidence="1">
    <location>
        <begin position="97"/>
        <end position="129"/>
    </location>
</feature>